<keyword evidence="2" id="KW-1133">Transmembrane helix</keyword>
<keyword evidence="4" id="KW-1185">Reference proteome</keyword>
<gene>
    <name evidence="3" type="ORF">OS242_14875</name>
</gene>
<evidence type="ECO:0008006" key="5">
    <source>
        <dbReference type="Google" id="ProtNLM"/>
    </source>
</evidence>
<dbReference type="SUPFAM" id="SSF82171">
    <property type="entry name" value="DPP6 N-terminal domain-like"/>
    <property type="match status" value="1"/>
</dbReference>
<proteinExistence type="predicted"/>
<keyword evidence="2" id="KW-0472">Membrane</keyword>
<feature type="region of interest" description="Disordered" evidence="1">
    <location>
        <begin position="77"/>
        <end position="105"/>
    </location>
</feature>
<protein>
    <recommendedName>
        <fullName evidence="5">DUF5050 domain-containing protein</fullName>
    </recommendedName>
</protein>
<dbReference type="EMBL" id="JAPMLT010000009">
    <property type="protein sequence ID" value="MCX7571233.1"/>
    <property type="molecule type" value="Genomic_DNA"/>
</dbReference>
<dbReference type="Proteomes" id="UP001208017">
    <property type="component" value="Unassembled WGS sequence"/>
</dbReference>
<name>A0ABT3X2W1_9BACL</name>
<feature type="compositionally biased region" description="Polar residues" evidence="1">
    <location>
        <begin position="83"/>
        <end position="95"/>
    </location>
</feature>
<evidence type="ECO:0000313" key="3">
    <source>
        <dbReference type="EMBL" id="MCX7571233.1"/>
    </source>
</evidence>
<reference evidence="3 4" key="1">
    <citation type="submission" date="2022-11" db="EMBL/GenBank/DDBJ databases">
        <title>Study of microbial diversity in lake waters.</title>
        <authorList>
            <person name="Zhang J."/>
        </authorList>
    </citation>
    <scope>NUCLEOTIDE SEQUENCE [LARGE SCALE GENOMIC DNA]</scope>
    <source>
        <strain evidence="3 4">DT12</strain>
    </source>
</reference>
<organism evidence="3 4">
    <name type="scientific">Tumebacillus lacus</name>
    <dbReference type="NCBI Taxonomy" id="2995335"/>
    <lineage>
        <taxon>Bacteria</taxon>
        <taxon>Bacillati</taxon>
        <taxon>Bacillota</taxon>
        <taxon>Bacilli</taxon>
        <taxon>Bacillales</taxon>
        <taxon>Alicyclobacillaceae</taxon>
        <taxon>Tumebacillus</taxon>
    </lineage>
</organism>
<keyword evidence="2" id="KW-0812">Transmembrane</keyword>
<comment type="caution">
    <text evidence="3">The sequence shown here is derived from an EMBL/GenBank/DDBJ whole genome shotgun (WGS) entry which is preliminary data.</text>
</comment>
<accession>A0ABT3X2W1</accession>
<evidence type="ECO:0000313" key="4">
    <source>
        <dbReference type="Proteomes" id="UP001208017"/>
    </source>
</evidence>
<evidence type="ECO:0000256" key="2">
    <source>
        <dbReference type="SAM" id="Phobius"/>
    </source>
</evidence>
<dbReference type="RefSeq" id="WP_267152477.1">
    <property type="nucleotide sequence ID" value="NZ_JAPMLT010000009.1"/>
</dbReference>
<sequence>MSDRLPVPESLEQAFEASKYSPSDYELAQKRARGWEKLMRQAKRKRRFGRRMPMAGVLASAAVAALILVPNWGGSVKEGAPSDGSQQGLPSLSQPEQEEGKDAVGAPQQDVVNEYYVREMKDKLYREQGYELVYYHPELSYDVVRDGDAFYLARDGEEKHRLFDAPTRDINLVEVQDTYLVFQYIGAVQYEEQKPVWLVNAEDLSVKELMLEGNWSSGLTIWEEQGRSALIYLGYNSGSKEQMVYSYDLQSGESRVILANQDMMFNKVSSVGGQLTISNWYKVLLRSGDEWRTVAQSESGGVEIVMQSRDQILYATGAGLNGIEPGPGTYNNGSMKLYRYDLATGQNKPMLPGVEGNQTLVMDLQSEGLQEFVISSFVMEPGEQPGTDSRGTVTLWRVAIGEEPKQIFQKQGVLYRDSLLLRQTFAEGVVEKDIYIGTRTNQKWQLRYHVPNGTVEEVTPYSENP</sequence>
<feature type="transmembrane region" description="Helical" evidence="2">
    <location>
        <begin position="53"/>
        <end position="73"/>
    </location>
</feature>
<evidence type="ECO:0000256" key="1">
    <source>
        <dbReference type="SAM" id="MobiDB-lite"/>
    </source>
</evidence>